<dbReference type="SUPFAM" id="SSF53822">
    <property type="entry name" value="Periplasmic binding protein-like I"/>
    <property type="match status" value="1"/>
</dbReference>
<name>A0A975CGH6_9BURK</name>
<evidence type="ECO:0000256" key="1">
    <source>
        <dbReference type="ARBA" id="ARBA00010062"/>
    </source>
</evidence>
<dbReference type="KEGG" id="otd:J1M35_03635"/>
<protein>
    <submittedName>
        <fullName evidence="5">ABC transporter substrate-binding protein</fullName>
    </submittedName>
</protein>
<feature type="domain" description="Leucine-binding protein" evidence="4">
    <location>
        <begin position="34"/>
        <end position="363"/>
    </location>
</feature>
<dbReference type="Gene3D" id="3.40.50.2300">
    <property type="match status" value="2"/>
</dbReference>
<reference evidence="5" key="1">
    <citation type="submission" date="2021-03" db="EMBL/GenBank/DDBJ databases">
        <title>Ottowia sp. 27C isolated from the cloaca of a Giant Asian pond turtle (Heosemys grandis).</title>
        <authorList>
            <person name="Spergser J."/>
            <person name="Busse H.-J."/>
        </authorList>
    </citation>
    <scope>NUCLEOTIDE SEQUENCE</scope>
    <source>
        <strain evidence="5">27C</strain>
    </source>
</reference>
<comment type="similarity">
    <text evidence="1">Belongs to the leucine-binding protein family.</text>
</comment>
<evidence type="ECO:0000256" key="3">
    <source>
        <dbReference type="SAM" id="SignalP"/>
    </source>
</evidence>
<evidence type="ECO:0000259" key="4">
    <source>
        <dbReference type="Pfam" id="PF13458"/>
    </source>
</evidence>
<evidence type="ECO:0000256" key="2">
    <source>
        <dbReference type="ARBA" id="ARBA00022729"/>
    </source>
</evidence>
<gene>
    <name evidence="5" type="ORF">J1M35_03635</name>
</gene>
<feature type="chain" id="PRO_5038046172" evidence="3">
    <location>
        <begin position="30"/>
        <end position="400"/>
    </location>
</feature>
<dbReference type="InterPro" id="IPR028081">
    <property type="entry name" value="Leu-bd"/>
</dbReference>
<organism evidence="5 6">
    <name type="scientific">Ottowia testudinis</name>
    <dbReference type="NCBI Taxonomy" id="2816950"/>
    <lineage>
        <taxon>Bacteria</taxon>
        <taxon>Pseudomonadati</taxon>
        <taxon>Pseudomonadota</taxon>
        <taxon>Betaproteobacteria</taxon>
        <taxon>Burkholderiales</taxon>
        <taxon>Comamonadaceae</taxon>
        <taxon>Ottowia</taxon>
    </lineage>
</organism>
<dbReference type="EMBL" id="CP071796">
    <property type="protein sequence ID" value="QTD46013.1"/>
    <property type="molecule type" value="Genomic_DNA"/>
</dbReference>
<dbReference type="Proteomes" id="UP000663903">
    <property type="component" value="Chromosome"/>
</dbReference>
<keyword evidence="6" id="KW-1185">Reference proteome</keyword>
<keyword evidence="2 3" id="KW-0732">Signal</keyword>
<dbReference type="PANTHER" id="PTHR30483:SF6">
    <property type="entry name" value="PERIPLASMIC BINDING PROTEIN OF ABC TRANSPORTER FOR NATURAL AMINO ACIDS"/>
    <property type="match status" value="1"/>
</dbReference>
<evidence type="ECO:0000313" key="5">
    <source>
        <dbReference type="EMBL" id="QTD46013.1"/>
    </source>
</evidence>
<evidence type="ECO:0000313" key="6">
    <source>
        <dbReference type="Proteomes" id="UP000663903"/>
    </source>
</evidence>
<dbReference type="RefSeq" id="WP_208009895.1">
    <property type="nucleotide sequence ID" value="NZ_CP071796.1"/>
</dbReference>
<dbReference type="InterPro" id="IPR028082">
    <property type="entry name" value="Peripla_BP_I"/>
</dbReference>
<dbReference type="Pfam" id="PF13458">
    <property type="entry name" value="Peripla_BP_6"/>
    <property type="match status" value="1"/>
</dbReference>
<dbReference type="InterPro" id="IPR051010">
    <property type="entry name" value="BCAA_transport"/>
</dbReference>
<dbReference type="PANTHER" id="PTHR30483">
    <property type="entry name" value="LEUCINE-SPECIFIC-BINDING PROTEIN"/>
    <property type="match status" value="1"/>
</dbReference>
<sequence>MTPPLLKLAALWGAAVLTASLHTGAQAQAKDLVVGFATAKSGWLEAYDTPATNAALIRIDEINAAGGIGGRKIKTVFADNKTDRAQSAKAGLQLIDQGADMVVVSCDYDFGSPAALAAEKAGKVSMFLCAEDAKAGIQGVGKLSFTGSIMAAVQGATVAEWAHAKRNARAMYVLLDTMIEYNKGICKGFDWMAGRLPGVTIAGRDTFKNDDASIAAQITRIKALPKEPDAIMLCSYAPGGASAVRQIRAAGIQSLILNGSAMDGTYWLGAVPGLSNFVVPVQGSIYGDDPNPKVEEFNKAFEKKYGARPSSMYVYPGYILMDLWAKGVERAKSADGKAVVAEMEKMNKEPTIFGPRTFSNKLHIQDSVPLLISEIKNGKPGIVDKWTISTPVPLDVALKK</sequence>
<feature type="signal peptide" evidence="3">
    <location>
        <begin position="1"/>
        <end position="29"/>
    </location>
</feature>
<proteinExistence type="inferred from homology"/>
<accession>A0A975CGH6</accession>
<dbReference type="AlphaFoldDB" id="A0A975CGH6"/>